<dbReference type="OrthoDB" id="1432662at2"/>
<dbReference type="SUPFAM" id="SSF50475">
    <property type="entry name" value="FMN-binding split barrel"/>
    <property type="match status" value="1"/>
</dbReference>
<evidence type="ECO:0000313" key="2">
    <source>
        <dbReference type="EMBL" id="TXC63617.1"/>
    </source>
</evidence>
<evidence type="ECO:0000313" key="3">
    <source>
        <dbReference type="Proteomes" id="UP000321249"/>
    </source>
</evidence>
<dbReference type="InterPro" id="IPR012349">
    <property type="entry name" value="Split_barrel_FMN-bd"/>
</dbReference>
<reference evidence="2 3" key="1">
    <citation type="journal article" date="2015" name="J. Microbiol.">
        <title>Sphingosinicella ginsenosidimutans sp. nov., with ginsenoside converting activity.</title>
        <authorList>
            <person name="Kim J.K."/>
            <person name="Kang M.S."/>
            <person name="Park S.C."/>
            <person name="Kim K.M."/>
            <person name="Choi K."/>
            <person name="Yoon M.H."/>
            <person name="Im W.T."/>
        </authorList>
    </citation>
    <scope>NUCLEOTIDE SEQUENCE [LARGE SCALE GENOMIC DNA]</scope>
    <source>
        <strain evidence="2 3">BS-11</strain>
    </source>
</reference>
<sequence>MAEDAEITRKFWSELKSERTLMLGLGGNGEGALRPMTALMEGEEGGPLWVFTARDTDLVQALEAPREAIATFTGRGHDLFASIAGRLAGDTDRAVVDRLWNPYVAAWFDGGKDDPRLALLRFDPESAKIWLNATPLGAAIQWLTGADPKQTYKEKVAEVTL</sequence>
<dbReference type="EMBL" id="VOQQ01000001">
    <property type="protein sequence ID" value="TXC63617.1"/>
    <property type="molecule type" value="Genomic_DNA"/>
</dbReference>
<dbReference type="Gene3D" id="2.30.110.10">
    <property type="entry name" value="Electron Transport, Fmn-binding Protein, Chain A"/>
    <property type="match status" value="1"/>
</dbReference>
<dbReference type="InterPro" id="IPR038725">
    <property type="entry name" value="YdaG_split_barrel_FMN-bd"/>
</dbReference>
<protein>
    <submittedName>
        <fullName evidence="2">General stress protein</fullName>
    </submittedName>
</protein>
<dbReference type="RefSeq" id="WP_147043023.1">
    <property type="nucleotide sequence ID" value="NZ_BAABIR010000003.1"/>
</dbReference>
<dbReference type="Pfam" id="PF16242">
    <property type="entry name" value="Pyrid_ox_like"/>
    <property type="match status" value="1"/>
</dbReference>
<name>A0A5C6TTG2_9SPHN</name>
<dbReference type="Proteomes" id="UP000321249">
    <property type="component" value="Unassembled WGS sequence"/>
</dbReference>
<comment type="caution">
    <text evidence="2">The sequence shown here is derived from an EMBL/GenBank/DDBJ whole genome shotgun (WGS) entry which is preliminary data.</text>
</comment>
<organism evidence="2 3">
    <name type="scientific">Allosphingosinicella ginsenosidimutans</name>
    <dbReference type="NCBI Taxonomy" id="1176539"/>
    <lineage>
        <taxon>Bacteria</taxon>
        <taxon>Pseudomonadati</taxon>
        <taxon>Pseudomonadota</taxon>
        <taxon>Alphaproteobacteria</taxon>
        <taxon>Sphingomonadales</taxon>
        <taxon>Sphingomonadaceae</taxon>
        <taxon>Allosphingosinicella</taxon>
    </lineage>
</organism>
<feature type="domain" description="General stress protein FMN-binding split barrel" evidence="1">
    <location>
        <begin position="8"/>
        <end position="144"/>
    </location>
</feature>
<keyword evidence="3" id="KW-1185">Reference proteome</keyword>
<accession>A0A5C6TTG2</accession>
<dbReference type="PANTHER" id="PTHR34818">
    <property type="entry name" value="PROTEIN BLI-3"/>
    <property type="match status" value="1"/>
</dbReference>
<evidence type="ECO:0000259" key="1">
    <source>
        <dbReference type="Pfam" id="PF16242"/>
    </source>
</evidence>
<gene>
    <name evidence="2" type="ORF">FRZ32_08050</name>
</gene>
<dbReference type="PANTHER" id="PTHR34818:SF1">
    <property type="entry name" value="PROTEIN BLI-3"/>
    <property type="match status" value="1"/>
</dbReference>
<proteinExistence type="predicted"/>
<dbReference type="AlphaFoldDB" id="A0A5C6TTG2"/>
<dbReference type="InterPro" id="IPR052917">
    <property type="entry name" value="Stress-Dev_Protein"/>
</dbReference>